<dbReference type="Pfam" id="PF01262">
    <property type="entry name" value="AlaDh_PNT_C"/>
    <property type="match status" value="1"/>
</dbReference>
<dbReference type="Gene3D" id="3.40.50.720">
    <property type="entry name" value="NAD(P)-binding Rossmann-like Domain"/>
    <property type="match status" value="1"/>
</dbReference>
<keyword evidence="3" id="KW-0479">Metal-binding</keyword>
<dbReference type="EMBL" id="FWFK01000010">
    <property type="protein sequence ID" value="SLN74121.1"/>
    <property type="molecule type" value="Genomic_DNA"/>
</dbReference>
<evidence type="ECO:0000256" key="4">
    <source>
        <dbReference type="ARBA" id="ARBA00022833"/>
    </source>
</evidence>
<dbReference type="RefSeq" id="WP_085793668.1">
    <property type="nucleotide sequence ID" value="NZ_FWFK01000010.1"/>
</dbReference>
<dbReference type="AlphaFoldDB" id="A0A1X7AA99"/>
<evidence type="ECO:0000256" key="3">
    <source>
        <dbReference type="ARBA" id="ARBA00022723"/>
    </source>
</evidence>
<dbReference type="InterPro" id="IPR036291">
    <property type="entry name" value="NAD(P)-bd_dom_sf"/>
</dbReference>
<evidence type="ECO:0000256" key="5">
    <source>
        <dbReference type="ARBA" id="ARBA00023002"/>
    </source>
</evidence>
<reference evidence="7 8" key="1">
    <citation type="submission" date="2017-03" db="EMBL/GenBank/DDBJ databases">
        <authorList>
            <person name="Afonso C.L."/>
            <person name="Miller P.J."/>
            <person name="Scott M.A."/>
            <person name="Spackman E."/>
            <person name="Goraichik I."/>
            <person name="Dimitrov K.M."/>
            <person name="Suarez D.L."/>
            <person name="Swayne D.E."/>
        </authorList>
    </citation>
    <scope>NUCLEOTIDE SEQUENCE [LARGE SCALE GENOMIC DNA]</scope>
    <source>
        <strain evidence="7 8">CECT 8625</strain>
    </source>
</reference>
<keyword evidence="8" id="KW-1185">Reference proteome</keyword>
<evidence type="ECO:0000313" key="8">
    <source>
        <dbReference type="Proteomes" id="UP000193570"/>
    </source>
</evidence>
<dbReference type="GO" id="GO:0016491">
    <property type="term" value="F:oxidoreductase activity"/>
    <property type="evidence" value="ECO:0007669"/>
    <property type="project" value="UniProtKB-KW"/>
</dbReference>
<dbReference type="InterPro" id="IPR007698">
    <property type="entry name" value="AlaDH/PNT_NAD(H)-bd"/>
</dbReference>
<protein>
    <submittedName>
        <fullName evidence="7">L-threonine 3-dehydrogenase</fullName>
    </submittedName>
</protein>
<sequence length="317" mass="33197">MSATALWCVAPREAALGPGAEGDGVLVETLFSGISRGTERLVFEGRVPESEADRMRAPAQEGAFPFPVKYGYCAVGRPAEGAFAGRTVFALQPHQTRFRAPETMLTPLPEAVPPDRAVLTSNMETALNVLWDSGAAAGDRVAVIGAGVVGALVAYLAARLPGAAVTIVDVNAARASLADSLGCAFAAPDAAPRDCDVVIHATATADGLDTALDCAGFEATIVEASWYGAGTVPVALGGAFHSRRLRLVSSQVGHLPAMRGPRWDHARRLATALDLLHDPALDVLISGETEFEALPERYGAILMDPATLCHRIKYKTT</sequence>
<dbReference type="PANTHER" id="PTHR43350:SF19">
    <property type="entry name" value="D-GULOSIDE 3-DEHYDROGENASE"/>
    <property type="match status" value="1"/>
</dbReference>
<evidence type="ECO:0000256" key="1">
    <source>
        <dbReference type="ARBA" id="ARBA00001947"/>
    </source>
</evidence>
<dbReference type="Proteomes" id="UP000193570">
    <property type="component" value="Unassembled WGS sequence"/>
</dbReference>
<evidence type="ECO:0000259" key="6">
    <source>
        <dbReference type="Pfam" id="PF01262"/>
    </source>
</evidence>
<comment type="similarity">
    <text evidence="2">Belongs to the zinc-containing alcohol dehydrogenase family.</text>
</comment>
<feature type="domain" description="Alanine dehydrogenase/pyridine nucleotide transhydrogenase NAD(H)-binding" evidence="6">
    <location>
        <begin position="140"/>
        <end position="184"/>
    </location>
</feature>
<name>A0A1X7AA99_9RHOB</name>
<keyword evidence="4" id="KW-0862">Zinc</keyword>
<dbReference type="PANTHER" id="PTHR43350">
    <property type="entry name" value="NAD-DEPENDENT ALCOHOL DEHYDROGENASE"/>
    <property type="match status" value="1"/>
</dbReference>
<dbReference type="OrthoDB" id="9781588at2"/>
<evidence type="ECO:0000256" key="2">
    <source>
        <dbReference type="ARBA" id="ARBA00008072"/>
    </source>
</evidence>
<dbReference type="CDD" id="cd08255">
    <property type="entry name" value="2-desacetyl-2-hydroxyethyl_bacteriochlorophyllide_like"/>
    <property type="match status" value="1"/>
</dbReference>
<dbReference type="GO" id="GO:0046872">
    <property type="term" value="F:metal ion binding"/>
    <property type="evidence" value="ECO:0007669"/>
    <property type="project" value="UniProtKB-KW"/>
</dbReference>
<dbReference type="InterPro" id="IPR011032">
    <property type="entry name" value="GroES-like_sf"/>
</dbReference>
<accession>A0A1X7AA99</accession>
<dbReference type="SUPFAM" id="SSF51735">
    <property type="entry name" value="NAD(P)-binding Rossmann-fold domains"/>
    <property type="match status" value="1"/>
</dbReference>
<dbReference type="Gene3D" id="3.90.180.10">
    <property type="entry name" value="Medium-chain alcohol dehydrogenases, catalytic domain"/>
    <property type="match status" value="1"/>
</dbReference>
<dbReference type="SUPFAM" id="SSF50129">
    <property type="entry name" value="GroES-like"/>
    <property type="match status" value="1"/>
</dbReference>
<proteinExistence type="inferred from homology"/>
<evidence type="ECO:0000313" key="7">
    <source>
        <dbReference type="EMBL" id="SLN74121.1"/>
    </source>
</evidence>
<keyword evidence="5" id="KW-0560">Oxidoreductase</keyword>
<comment type="cofactor">
    <cofactor evidence="1">
        <name>Zn(2+)</name>
        <dbReference type="ChEBI" id="CHEBI:29105"/>
    </cofactor>
</comment>
<organism evidence="7 8">
    <name type="scientific">Roseivivax jejudonensis</name>
    <dbReference type="NCBI Taxonomy" id="1529041"/>
    <lineage>
        <taxon>Bacteria</taxon>
        <taxon>Pseudomonadati</taxon>
        <taxon>Pseudomonadota</taxon>
        <taxon>Alphaproteobacteria</taxon>
        <taxon>Rhodobacterales</taxon>
        <taxon>Roseobacteraceae</taxon>
        <taxon>Roseivivax</taxon>
    </lineage>
</organism>
<gene>
    <name evidence="7" type="ORF">ROJ8625_04013</name>
</gene>